<evidence type="ECO:0000313" key="4">
    <source>
        <dbReference type="Proteomes" id="UP000054561"/>
    </source>
</evidence>
<dbReference type="AlphaFoldDB" id="A0A0D9QM53"/>
<feature type="transmembrane region" description="Helical" evidence="2">
    <location>
        <begin position="287"/>
        <end position="305"/>
    </location>
</feature>
<gene>
    <name evidence="3" type="ORF">AK88_03518</name>
</gene>
<proteinExistence type="predicted"/>
<dbReference type="GeneID" id="24268832"/>
<keyword evidence="2" id="KW-0812">Transmembrane</keyword>
<dbReference type="EMBL" id="KQ001685">
    <property type="protein sequence ID" value="KJP86811.1"/>
    <property type="molecule type" value="Genomic_DNA"/>
</dbReference>
<evidence type="ECO:0000256" key="2">
    <source>
        <dbReference type="SAM" id="Phobius"/>
    </source>
</evidence>
<name>A0A0D9QM53_PLAFR</name>
<feature type="transmembrane region" description="Helical" evidence="2">
    <location>
        <begin position="344"/>
        <end position="364"/>
    </location>
</feature>
<feature type="transmembrane region" description="Helical" evidence="2">
    <location>
        <begin position="311"/>
        <end position="332"/>
    </location>
</feature>
<keyword evidence="4" id="KW-1185">Reference proteome</keyword>
<protein>
    <submittedName>
        <fullName evidence="3">Uncharacterized protein</fullName>
    </submittedName>
</protein>
<feature type="region of interest" description="Disordered" evidence="1">
    <location>
        <begin position="28"/>
        <end position="53"/>
    </location>
</feature>
<keyword evidence="2" id="KW-1133">Transmembrane helix</keyword>
<dbReference type="OMA" id="YMLMKDD"/>
<organism evidence="3 4">
    <name type="scientific">Plasmodium fragile</name>
    <dbReference type="NCBI Taxonomy" id="5857"/>
    <lineage>
        <taxon>Eukaryota</taxon>
        <taxon>Sar</taxon>
        <taxon>Alveolata</taxon>
        <taxon>Apicomplexa</taxon>
        <taxon>Aconoidasida</taxon>
        <taxon>Haemosporida</taxon>
        <taxon>Plasmodiidae</taxon>
        <taxon>Plasmodium</taxon>
        <taxon>Plasmodium (Plasmodium)</taxon>
    </lineage>
</organism>
<keyword evidence="2" id="KW-0472">Membrane</keyword>
<reference evidence="3 4" key="1">
    <citation type="submission" date="2014-03" db="EMBL/GenBank/DDBJ databases">
        <title>The Genome Sequence of Plasmodium fragile nilgiri.</title>
        <authorList>
            <consortium name="The Broad Institute Genomics Platform"/>
            <consortium name="The Broad Institute Genome Sequencing Center for Infectious Disease"/>
            <person name="Neafsey D."/>
            <person name="Duraisingh M."/>
            <person name="Young S.K."/>
            <person name="Zeng Q."/>
            <person name="Gargeya S."/>
            <person name="Abouelleil A."/>
            <person name="Alvarado L."/>
            <person name="Chapman S.B."/>
            <person name="Gainer-Dewar J."/>
            <person name="Goldberg J."/>
            <person name="Griggs A."/>
            <person name="Gujja S."/>
            <person name="Hansen M."/>
            <person name="Howarth C."/>
            <person name="Imamovic A."/>
            <person name="Larimer J."/>
            <person name="Pearson M."/>
            <person name="Poon T.W."/>
            <person name="Priest M."/>
            <person name="Roberts A."/>
            <person name="Saif S."/>
            <person name="Shea T."/>
            <person name="Sykes S."/>
            <person name="Wortman J."/>
            <person name="Nusbaum C."/>
            <person name="Birren B."/>
        </authorList>
    </citation>
    <scope>NUCLEOTIDE SEQUENCE [LARGE SCALE GENOMIC DNA]</scope>
    <source>
        <strain evidence="4">nilgiri</strain>
    </source>
</reference>
<dbReference type="OrthoDB" id="415865at2759"/>
<accession>A0A0D9QM53</accession>
<dbReference type="Proteomes" id="UP000054561">
    <property type="component" value="Unassembled WGS sequence"/>
</dbReference>
<dbReference type="VEuPathDB" id="PlasmoDB:AK88_03518"/>
<evidence type="ECO:0000256" key="1">
    <source>
        <dbReference type="SAM" id="MobiDB-lite"/>
    </source>
</evidence>
<feature type="transmembrane region" description="Helical" evidence="2">
    <location>
        <begin position="384"/>
        <end position="408"/>
    </location>
</feature>
<dbReference type="RefSeq" id="XP_012336554.1">
    <property type="nucleotide sequence ID" value="XM_012481131.1"/>
</dbReference>
<sequence>MNWKKALSLAGGAAAVVALTYMLMKDDDSHDEKDDENEKKKKKDGKMNKDGNRIIKGESMTREDLLQLLNEMLKLQTDMKNIVKDLIVVAKNNGYDFMSVYNVAKTYNTVDPLGKYQIEMPEFDKVVENYHFDPEVKETVSKLMSSQENYYANMSETATLSVDKIIEIHHFMLNELYKIDPEFKKIPNKHELDPKLIALVIQSIVSAKVEEEFNLTSEDVEASIANQQYALTSNMEFARVNIQMQTIMNKFMGHPHKDLNNLLLQFRGKNKTNKTINGTMKMRKDNITFLLGIIASILLLVVGGMLDSVNYILGCYIFVGLALTVYTILAFLVPSTKKSRDFVFSYGVTTACMFVISLMIHIVITDWKVKSSCNYNSGNCTKYIFISVCGFASSFCFLGASIMTFKVLRVW</sequence>
<evidence type="ECO:0000313" key="3">
    <source>
        <dbReference type="EMBL" id="KJP86811.1"/>
    </source>
</evidence>